<dbReference type="KEGG" id="scac:106081423"/>
<dbReference type="Pfam" id="PF01510">
    <property type="entry name" value="Amidase_2"/>
    <property type="match status" value="1"/>
</dbReference>
<dbReference type="GO" id="GO:0045087">
    <property type="term" value="P:innate immune response"/>
    <property type="evidence" value="ECO:0007669"/>
    <property type="project" value="UniProtKB-KW"/>
</dbReference>
<name>A0A1I8NR01_STOCA</name>
<keyword evidence="6 8" id="KW-0391">Immunity</keyword>
<dbReference type="InterPro" id="IPR015510">
    <property type="entry name" value="PGRP"/>
</dbReference>
<dbReference type="SMART" id="SM00644">
    <property type="entry name" value="Ami_2"/>
    <property type="match status" value="1"/>
</dbReference>
<comment type="similarity">
    <text evidence="2 8">Belongs to the N-acetylmuramoyl-L-alanine amidase 2 family.</text>
</comment>
<dbReference type="InterPro" id="IPR002502">
    <property type="entry name" value="Amidase_domain"/>
</dbReference>
<evidence type="ECO:0000256" key="7">
    <source>
        <dbReference type="ARBA" id="ARBA00023157"/>
    </source>
</evidence>
<organism evidence="13 14">
    <name type="scientific">Stomoxys calcitrans</name>
    <name type="common">Stable fly</name>
    <name type="synonym">Conops calcitrans</name>
    <dbReference type="NCBI Taxonomy" id="35570"/>
    <lineage>
        <taxon>Eukaryota</taxon>
        <taxon>Metazoa</taxon>
        <taxon>Ecdysozoa</taxon>
        <taxon>Arthropoda</taxon>
        <taxon>Hexapoda</taxon>
        <taxon>Insecta</taxon>
        <taxon>Pterygota</taxon>
        <taxon>Neoptera</taxon>
        <taxon>Endopterygota</taxon>
        <taxon>Diptera</taxon>
        <taxon>Brachycera</taxon>
        <taxon>Muscomorpha</taxon>
        <taxon>Muscoidea</taxon>
        <taxon>Muscidae</taxon>
        <taxon>Stomoxys</taxon>
    </lineage>
</organism>
<accession>A0A1I8NR01</accession>
<dbReference type="GO" id="GO:0005576">
    <property type="term" value="C:extracellular region"/>
    <property type="evidence" value="ECO:0007669"/>
    <property type="project" value="UniProtKB-SubCell"/>
</dbReference>
<dbReference type="GO" id="GO:0009253">
    <property type="term" value="P:peptidoglycan catabolic process"/>
    <property type="evidence" value="ECO:0007669"/>
    <property type="project" value="InterPro"/>
</dbReference>
<evidence type="ECO:0000313" key="14">
    <source>
        <dbReference type="Proteomes" id="UP000095300"/>
    </source>
</evidence>
<feature type="domain" description="N-acetylmuramoyl-L-alanine amidase" evidence="11">
    <location>
        <begin position="47"/>
        <end position="182"/>
    </location>
</feature>
<sequence length="199" mass="22508">MFKYLFVCLAFICAVRFAICDGYGQRSSKTPDCPRIKLKRQWGGKLSTDIDYRPVPVKYVIIHHTVTPECSTFLECAEILQNIQHYHINTLDYDDIGYNFLIGNDGLVYEGTGWYVTGAHTYGYNRNGTGIAFIGDFSAKKPPRKALDVAKQLLKCGVEKGVLDSHYELFAGSQVISTQSPGLLLYNEIQEWDHWSPNP</sequence>
<evidence type="ECO:0000256" key="5">
    <source>
        <dbReference type="ARBA" id="ARBA00022729"/>
    </source>
</evidence>
<dbReference type="Proteomes" id="UP000095300">
    <property type="component" value="Unassembled WGS sequence"/>
</dbReference>
<dbReference type="InterPro" id="IPR036505">
    <property type="entry name" value="Amidase/PGRP_sf"/>
</dbReference>
<evidence type="ECO:0000256" key="10">
    <source>
        <dbReference type="SAM" id="SignalP"/>
    </source>
</evidence>
<dbReference type="SMART" id="SM00701">
    <property type="entry name" value="PGRP"/>
    <property type="match status" value="1"/>
</dbReference>
<dbReference type="Gene3D" id="3.40.80.10">
    <property type="entry name" value="Peptidoglycan recognition protein-like"/>
    <property type="match status" value="1"/>
</dbReference>
<keyword evidence="7 9" id="KW-1015">Disulfide bond</keyword>
<evidence type="ECO:0000256" key="4">
    <source>
        <dbReference type="ARBA" id="ARBA00022588"/>
    </source>
</evidence>
<gene>
    <name evidence="13" type="primary">106081423</name>
</gene>
<feature type="chain" id="PRO_5009325350" description="Peptidoglycan-recognition protein" evidence="10">
    <location>
        <begin position="21"/>
        <end position="199"/>
    </location>
</feature>
<dbReference type="PANTHER" id="PTHR11022">
    <property type="entry name" value="PEPTIDOGLYCAN RECOGNITION PROTEIN"/>
    <property type="match status" value="1"/>
</dbReference>
<keyword evidence="3" id="KW-0964">Secreted</keyword>
<evidence type="ECO:0000256" key="1">
    <source>
        <dbReference type="ARBA" id="ARBA00004613"/>
    </source>
</evidence>
<evidence type="ECO:0000256" key="3">
    <source>
        <dbReference type="ARBA" id="ARBA00022525"/>
    </source>
</evidence>
<keyword evidence="4 8" id="KW-0399">Innate immunity</keyword>
<dbReference type="SUPFAM" id="SSF55846">
    <property type="entry name" value="N-acetylmuramoyl-L-alanine amidase-like"/>
    <property type="match status" value="1"/>
</dbReference>
<dbReference type="CDD" id="cd06583">
    <property type="entry name" value="PGRP"/>
    <property type="match status" value="1"/>
</dbReference>
<dbReference type="InterPro" id="IPR017331">
    <property type="entry name" value="Peptidoglycan_recognition"/>
</dbReference>
<dbReference type="FunFam" id="3.40.80.10:FF:000001">
    <property type="entry name" value="Peptidoglycan recognition protein 1"/>
    <property type="match status" value="1"/>
</dbReference>
<feature type="domain" description="Peptidoglycan recognition protein family" evidence="12">
    <location>
        <begin position="34"/>
        <end position="176"/>
    </location>
</feature>
<feature type="disulfide bond" evidence="9">
    <location>
        <begin position="33"/>
        <end position="156"/>
    </location>
</feature>
<keyword evidence="14" id="KW-1185">Reference proteome</keyword>
<evidence type="ECO:0000313" key="13">
    <source>
        <dbReference type="EnsemblMetazoa" id="SCAU001267-PA"/>
    </source>
</evidence>
<dbReference type="GO" id="GO:0008270">
    <property type="term" value="F:zinc ion binding"/>
    <property type="evidence" value="ECO:0007669"/>
    <property type="project" value="InterPro"/>
</dbReference>
<dbReference type="GO" id="GO:0042834">
    <property type="term" value="F:peptidoglycan binding"/>
    <property type="evidence" value="ECO:0007669"/>
    <property type="project" value="InterPro"/>
</dbReference>
<dbReference type="PANTHER" id="PTHR11022:SF74">
    <property type="entry name" value="PEPTIDOGLYCAN-RECOGNITION PROTEIN SA"/>
    <property type="match status" value="1"/>
</dbReference>
<dbReference type="GO" id="GO:0008745">
    <property type="term" value="F:N-acetylmuramoyl-L-alanine amidase activity"/>
    <property type="evidence" value="ECO:0007669"/>
    <property type="project" value="InterPro"/>
</dbReference>
<dbReference type="VEuPathDB" id="VectorBase:SCAU001267"/>
<dbReference type="OrthoDB" id="10001926at2759"/>
<feature type="disulfide bond" evidence="9">
    <location>
        <begin position="70"/>
        <end position="76"/>
    </location>
</feature>
<evidence type="ECO:0000256" key="6">
    <source>
        <dbReference type="ARBA" id="ARBA00022859"/>
    </source>
</evidence>
<protein>
    <recommendedName>
        <fullName evidence="8">Peptidoglycan-recognition protein</fullName>
    </recommendedName>
</protein>
<evidence type="ECO:0000259" key="11">
    <source>
        <dbReference type="SMART" id="SM00644"/>
    </source>
</evidence>
<dbReference type="InterPro" id="IPR006619">
    <property type="entry name" value="PGRP_domain_met/bac"/>
</dbReference>
<dbReference type="PIRSF" id="PIRSF037945">
    <property type="entry name" value="PGRPs"/>
    <property type="match status" value="1"/>
</dbReference>
<comment type="subcellular location">
    <subcellularLocation>
        <location evidence="1">Secreted</location>
    </subcellularLocation>
</comment>
<dbReference type="EnsemblMetazoa" id="SCAU001267-RA">
    <property type="protein sequence ID" value="SCAU001267-PA"/>
    <property type="gene ID" value="SCAU001267"/>
</dbReference>
<proteinExistence type="inferred from homology"/>
<dbReference type="STRING" id="35570.A0A1I8NR01"/>
<keyword evidence="5 10" id="KW-0732">Signal</keyword>
<evidence type="ECO:0000256" key="9">
    <source>
        <dbReference type="PIRSR" id="PIRSR037945-1"/>
    </source>
</evidence>
<dbReference type="AlphaFoldDB" id="A0A1I8NR01"/>
<reference evidence="13" key="1">
    <citation type="submission" date="2020-05" db="UniProtKB">
        <authorList>
            <consortium name="EnsemblMetazoa"/>
        </authorList>
    </citation>
    <scope>IDENTIFICATION</scope>
    <source>
        <strain evidence="13">USDA</strain>
    </source>
</reference>
<evidence type="ECO:0000256" key="2">
    <source>
        <dbReference type="ARBA" id="ARBA00007553"/>
    </source>
</evidence>
<evidence type="ECO:0000256" key="8">
    <source>
        <dbReference type="PIRNR" id="PIRNR037945"/>
    </source>
</evidence>
<evidence type="ECO:0000259" key="12">
    <source>
        <dbReference type="SMART" id="SM00701"/>
    </source>
</evidence>
<feature type="signal peptide" evidence="10">
    <location>
        <begin position="1"/>
        <end position="20"/>
    </location>
</feature>